<protein>
    <submittedName>
        <fullName evidence="5">Gamma-glutamylcyclotransferase</fullName>
    </submittedName>
</protein>
<dbReference type="GO" id="GO:0016740">
    <property type="term" value="F:transferase activity"/>
    <property type="evidence" value="ECO:0007669"/>
    <property type="project" value="UniProtKB-KW"/>
</dbReference>
<feature type="binding site" evidence="3">
    <location>
        <position position="120"/>
    </location>
    <ligand>
        <name>substrate</name>
    </ligand>
</feature>
<keyword evidence="6" id="KW-1185">Reference proteome</keyword>
<dbReference type="Gene3D" id="3.10.490.10">
    <property type="entry name" value="Gamma-glutamyl cyclotransferase-like"/>
    <property type="match status" value="1"/>
</dbReference>
<evidence type="ECO:0000256" key="2">
    <source>
        <dbReference type="PIRSR" id="PIRSR617939-1"/>
    </source>
</evidence>
<feature type="active site" description="Proton acceptor" evidence="2">
    <location>
        <position position="79"/>
    </location>
</feature>
<dbReference type="SUPFAM" id="SSF110857">
    <property type="entry name" value="Gamma-glutamyl cyclotransferase-like"/>
    <property type="match status" value="1"/>
</dbReference>
<dbReference type="KEGG" id="paro:CUV01_09220"/>
<feature type="domain" description="Gamma-glutamylcyclotransferase AIG2-like" evidence="4">
    <location>
        <begin position="5"/>
        <end position="109"/>
    </location>
</feature>
<organism evidence="5 6">
    <name type="scientific">Paracoccus tegillarcae</name>
    <dbReference type="NCBI Taxonomy" id="1529068"/>
    <lineage>
        <taxon>Bacteria</taxon>
        <taxon>Pseudomonadati</taxon>
        <taxon>Pseudomonadota</taxon>
        <taxon>Alphaproteobacteria</taxon>
        <taxon>Rhodobacterales</taxon>
        <taxon>Paracoccaceae</taxon>
        <taxon>Paracoccus</taxon>
    </lineage>
</organism>
<keyword evidence="5" id="KW-0808">Transferase</keyword>
<sequence>MSFYYFAYGSNMLPARLVARCPSAQVFGRAAAPGWRVEFWKHGRDGSGKATLIEDTATQVPGVLYRIEDGDLAALDRAEGAGFGYDRLDDLAIDAAGTALRVASYVASHPEPDLLPFDWYLALVVAGAEQAGLGADHIAALRRHDWQVDAFLARAGRQEGLRALTAHGWADAAAVLQGQAG</sequence>
<dbReference type="CDD" id="cd06661">
    <property type="entry name" value="GGCT_like"/>
    <property type="match status" value="1"/>
</dbReference>
<dbReference type="InterPro" id="IPR009288">
    <property type="entry name" value="AIG2-like_dom"/>
</dbReference>
<dbReference type="InterPro" id="IPR017939">
    <property type="entry name" value="G-Glutamylcylcotransferase"/>
</dbReference>
<dbReference type="AlphaFoldDB" id="A0A2K9EZK8"/>
<dbReference type="PANTHER" id="PTHR12935:SF0">
    <property type="entry name" value="GAMMA-GLUTAMYLCYCLOTRANSFERASE"/>
    <property type="match status" value="1"/>
</dbReference>
<evidence type="ECO:0000256" key="1">
    <source>
        <dbReference type="ARBA" id="ARBA00023239"/>
    </source>
</evidence>
<evidence type="ECO:0000313" key="6">
    <source>
        <dbReference type="Proteomes" id="UP000233742"/>
    </source>
</evidence>
<feature type="binding site" evidence="3">
    <location>
        <begin position="5"/>
        <end position="10"/>
    </location>
    <ligand>
        <name>substrate</name>
    </ligand>
</feature>
<keyword evidence="1" id="KW-0456">Lyase</keyword>
<accession>A0A2K9EZK8</accession>
<evidence type="ECO:0000256" key="3">
    <source>
        <dbReference type="PIRSR" id="PIRSR617939-2"/>
    </source>
</evidence>
<dbReference type="OrthoDB" id="141582at2"/>
<proteinExistence type="predicted"/>
<dbReference type="InterPro" id="IPR036568">
    <property type="entry name" value="GGCT-like_sf"/>
</dbReference>
<evidence type="ECO:0000259" key="4">
    <source>
        <dbReference type="Pfam" id="PF06094"/>
    </source>
</evidence>
<name>A0A2K9EZK8_9RHOB</name>
<dbReference type="Pfam" id="PF06094">
    <property type="entry name" value="GGACT"/>
    <property type="match status" value="1"/>
</dbReference>
<dbReference type="GO" id="GO:0003839">
    <property type="term" value="F:gamma-glutamylcyclotransferase activity"/>
    <property type="evidence" value="ECO:0007669"/>
    <property type="project" value="InterPro"/>
</dbReference>
<dbReference type="InterPro" id="IPR013024">
    <property type="entry name" value="GGCT-like"/>
</dbReference>
<dbReference type="RefSeq" id="WP_101460211.1">
    <property type="nucleotide sequence ID" value="NZ_CP025408.1"/>
</dbReference>
<reference evidence="5 6" key="1">
    <citation type="submission" date="2017-12" db="EMBL/GenBank/DDBJ databases">
        <authorList>
            <person name="Hurst M.R.H."/>
        </authorList>
    </citation>
    <scope>NUCLEOTIDE SEQUENCE [LARGE SCALE GENOMIC DNA]</scope>
    <source>
        <strain evidence="5 6">BM15</strain>
    </source>
</reference>
<dbReference type="EMBL" id="CP025408">
    <property type="protein sequence ID" value="AUH33542.1"/>
    <property type="molecule type" value="Genomic_DNA"/>
</dbReference>
<dbReference type="PANTHER" id="PTHR12935">
    <property type="entry name" value="GAMMA-GLUTAMYLCYCLOTRANSFERASE"/>
    <property type="match status" value="1"/>
</dbReference>
<gene>
    <name evidence="5" type="ORF">CUV01_09220</name>
</gene>
<evidence type="ECO:0000313" key="5">
    <source>
        <dbReference type="EMBL" id="AUH33542.1"/>
    </source>
</evidence>
<dbReference type="Proteomes" id="UP000233742">
    <property type="component" value="Chromosome"/>
</dbReference>